<evidence type="ECO:0000259" key="3">
    <source>
        <dbReference type="PROSITE" id="PS50158"/>
    </source>
</evidence>
<protein>
    <submittedName>
        <fullName evidence="4">Zinc finger, CCHC-type</fullName>
    </submittedName>
</protein>
<evidence type="ECO:0000256" key="1">
    <source>
        <dbReference type="PROSITE-ProRule" id="PRU00047"/>
    </source>
</evidence>
<dbReference type="EMBL" id="JXTC01000238">
    <property type="protein sequence ID" value="PON78901.1"/>
    <property type="molecule type" value="Genomic_DNA"/>
</dbReference>
<dbReference type="GO" id="GO:0003676">
    <property type="term" value="F:nucleic acid binding"/>
    <property type="evidence" value="ECO:0007669"/>
    <property type="project" value="InterPro"/>
</dbReference>
<dbReference type="PROSITE" id="PS50158">
    <property type="entry name" value="ZF_CCHC"/>
    <property type="match status" value="1"/>
</dbReference>
<dbReference type="InterPro" id="IPR025836">
    <property type="entry name" value="Zn_knuckle_CX2CX4HX4C"/>
</dbReference>
<dbReference type="OrthoDB" id="1707487at2759"/>
<dbReference type="Proteomes" id="UP000237000">
    <property type="component" value="Unassembled WGS sequence"/>
</dbReference>
<dbReference type="PANTHER" id="PTHR31286:SF167">
    <property type="entry name" value="OS09G0268800 PROTEIN"/>
    <property type="match status" value="1"/>
</dbReference>
<dbReference type="PANTHER" id="PTHR31286">
    <property type="entry name" value="GLYCINE-RICH CELL WALL STRUCTURAL PROTEIN 1.8-LIKE"/>
    <property type="match status" value="1"/>
</dbReference>
<sequence>MNFDLVAFWIHIYNVPVRCMNDDCAMFCGQMLGDLEEVHVKDSCMHVRVKIDVTKPLHRGICCFIEEVDYEVSLLLKYERLPDFCFTCGIIGHQDRECVSTEATISRLQVQTVKRFGPCINAMERGSKSDVSENMEELQDHEEVQVLNGEQQSL</sequence>
<feature type="domain" description="CCHC-type" evidence="3">
    <location>
        <begin position="85"/>
        <end position="98"/>
    </location>
</feature>
<accession>A0A2P5E028</accession>
<proteinExistence type="predicted"/>
<keyword evidence="5" id="KW-1185">Reference proteome</keyword>
<dbReference type="GO" id="GO:0008270">
    <property type="term" value="F:zinc ion binding"/>
    <property type="evidence" value="ECO:0007669"/>
    <property type="project" value="UniProtKB-KW"/>
</dbReference>
<evidence type="ECO:0000313" key="5">
    <source>
        <dbReference type="Proteomes" id="UP000237000"/>
    </source>
</evidence>
<dbReference type="InterPro" id="IPR001878">
    <property type="entry name" value="Znf_CCHC"/>
</dbReference>
<comment type="caution">
    <text evidence="4">The sequence shown here is derived from an EMBL/GenBank/DDBJ whole genome shotgun (WGS) entry which is preliminary data.</text>
</comment>
<dbReference type="Pfam" id="PF14392">
    <property type="entry name" value="zf-CCHC_4"/>
    <property type="match status" value="1"/>
</dbReference>
<dbReference type="InParanoid" id="A0A2P5E028"/>
<dbReference type="STRING" id="63057.A0A2P5E028"/>
<gene>
    <name evidence="4" type="ORF">TorRG33x02_236790</name>
</gene>
<name>A0A2P5E028_TREOI</name>
<keyword evidence="1" id="KW-0479">Metal-binding</keyword>
<organism evidence="4 5">
    <name type="scientific">Trema orientale</name>
    <name type="common">Charcoal tree</name>
    <name type="synonym">Celtis orientalis</name>
    <dbReference type="NCBI Taxonomy" id="63057"/>
    <lineage>
        <taxon>Eukaryota</taxon>
        <taxon>Viridiplantae</taxon>
        <taxon>Streptophyta</taxon>
        <taxon>Embryophyta</taxon>
        <taxon>Tracheophyta</taxon>
        <taxon>Spermatophyta</taxon>
        <taxon>Magnoliopsida</taxon>
        <taxon>eudicotyledons</taxon>
        <taxon>Gunneridae</taxon>
        <taxon>Pentapetalae</taxon>
        <taxon>rosids</taxon>
        <taxon>fabids</taxon>
        <taxon>Rosales</taxon>
        <taxon>Cannabaceae</taxon>
        <taxon>Trema</taxon>
    </lineage>
</organism>
<keyword evidence="1" id="KW-0862">Zinc</keyword>
<reference evidence="5" key="1">
    <citation type="submission" date="2016-06" db="EMBL/GenBank/DDBJ databases">
        <title>Parallel loss of symbiosis genes in relatives of nitrogen-fixing non-legume Parasponia.</title>
        <authorList>
            <person name="Van Velzen R."/>
            <person name="Holmer R."/>
            <person name="Bu F."/>
            <person name="Rutten L."/>
            <person name="Van Zeijl A."/>
            <person name="Liu W."/>
            <person name="Santuari L."/>
            <person name="Cao Q."/>
            <person name="Sharma T."/>
            <person name="Shen D."/>
            <person name="Roswanjaya Y."/>
            <person name="Wardhani T."/>
            <person name="Kalhor M.S."/>
            <person name="Jansen J."/>
            <person name="Van den Hoogen J."/>
            <person name="Gungor B."/>
            <person name="Hartog M."/>
            <person name="Hontelez J."/>
            <person name="Verver J."/>
            <person name="Yang W.-C."/>
            <person name="Schijlen E."/>
            <person name="Repin R."/>
            <person name="Schilthuizen M."/>
            <person name="Schranz E."/>
            <person name="Heidstra R."/>
            <person name="Miyata K."/>
            <person name="Fedorova E."/>
            <person name="Kohlen W."/>
            <person name="Bisseling T."/>
            <person name="Smit S."/>
            <person name="Geurts R."/>
        </authorList>
    </citation>
    <scope>NUCLEOTIDE SEQUENCE [LARGE SCALE GENOMIC DNA]</scope>
    <source>
        <strain evidence="5">cv. RG33-2</strain>
    </source>
</reference>
<feature type="region of interest" description="Disordered" evidence="2">
    <location>
        <begin position="127"/>
        <end position="154"/>
    </location>
</feature>
<dbReference type="InterPro" id="IPR040256">
    <property type="entry name" value="At4g02000-like"/>
</dbReference>
<evidence type="ECO:0000256" key="2">
    <source>
        <dbReference type="SAM" id="MobiDB-lite"/>
    </source>
</evidence>
<evidence type="ECO:0000313" key="4">
    <source>
        <dbReference type="EMBL" id="PON78901.1"/>
    </source>
</evidence>
<keyword evidence="1" id="KW-0863">Zinc-finger</keyword>
<dbReference type="AlphaFoldDB" id="A0A2P5E028"/>